<feature type="compositionally biased region" description="Pro residues" evidence="1">
    <location>
        <begin position="8"/>
        <end position="21"/>
    </location>
</feature>
<dbReference type="AlphaFoldDB" id="A0A5C6F5J5"/>
<accession>A0A5C6F5J5</accession>
<proteinExistence type="predicted"/>
<reference evidence="2 3" key="1">
    <citation type="submission" date="2019-02" db="EMBL/GenBank/DDBJ databases">
        <title>Deep-cultivation of Planctomycetes and their phenomic and genomic characterization uncovers novel biology.</title>
        <authorList>
            <person name="Wiegand S."/>
            <person name="Jogler M."/>
            <person name="Boedeker C."/>
            <person name="Pinto D."/>
            <person name="Vollmers J."/>
            <person name="Rivas-Marin E."/>
            <person name="Kohn T."/>
            <person name="Peeters S.H."/>
            <person name="Heuer A."/>
            <person name="Rast P."/>
            <person name="Oberbeckmann S."/>
            <person name="Bunk B."/>
            <person name="Jeske O."/>
            <person name="Meyerdierks A."/>
            <person name="Storesund J.E."/>
            <person name="Kallscheuer N."/>
            <person name="Luecker S."/>
            <person name="Lage O.M."/>
            <person name="Pohl T."/>
            <person name="Merkel B.J."/>
            <person name="Hornburger P."/>
            <person name="Mueller R.-W."/>
            <person name="Bruemmer F."/>
            <person name="Labrenz M."/>
            <person name="Spormann A.M."/>
            <person name="Op Den Camp H."/>
            <person name="Overmann J."/>
            <person name="Amann R."/>
            <person name="Jetten M.S.M."/>
            <person name="Mascher T."/>
            <person name="Medema M.H."/>
            <person name="Devos D.P."/>
            <person name="Kaster A.-K."/>
            <person name="Ovreas L."/>
            <person name="Rohde M."/>
            <person name="Galperin M.Y."/>
            <person name="Jogler C."/>
        </authorList>
    </citation>
    <scope>NUCLEOTIDE SEQUENCE [LARGE SCALE GENOMIC DNA]</scope>
    <source>
        <strain evidence="2 3">Poly51</strain>
    </source>
</reference>
<name>A0A5C6F5J5_9BACT</name>
<feature type="compositionally biased region" description="Pro residues" evidence="1">
    <location>
        <begin position="46"/>
        <end position="59"/>
    </location>
</feature>
<feature type="compositionally biased region" description="Polar residues" evidence="1">
    <location>
        <begin position="126"/>
        <end position="139"/>
    </location>
</feature>
<evidence type="ECO:0000256" key="1">
    <source>
        <dbReference type="SAM" id="MobiDB-lite"/>
    </source>
</evidence>
<evidence type="ECO:0000313" key="3">
    <source>
        <dbReference type="Proteomes" id="UP000318288"/>
    </source>
</evidence>
<organism evidence="2 3">
    <name type="scientific">Rubripirellula tenax</name>
    <dbReference type="NCBI Taxonomy" id="2528015"/>
    <lineage>
        <taxon>Bacteria</taxon>
        <taxon>Pseudomonadati</taxon>
        <taxon>Planctomycetota</taxon>
        <taxon>Planctomycetia</taxon>
        <taxon>Pirellulales</taxon>
        <taxon>Pirellulaceae</taxon>
        <taxon>Rubripirellula</taxon>
    </lineage>
</organism>
<dbReference type="EMBL" id="SJPW01000004">
    <property type="protein sequence ID" value="TWU54741.1"/>
    <property type="molecule type" value="Genomic_DNA"/>
</dbReference>
<dbReference type="Proteomes" id="UP000318288">
    <property type="component" value="Unassembled WGS sequence"/>
</dbReference>
<protein>
    <submittedName>
        <fullName evidence="2">Uncharacterized protein</fullName>
    </submittedName>
</protein>
<feature type="compositionally biased region" description="Pro residues" evidence="1">
    <location>
        <begin position="69"/>
        <end position="82"/>
    </location>
</feature>
<keyword evidence="3" id="KW-1185">Reference proteome</keyword>
<feature type="region of interest" description="Disordered" evidence="1">
    <location>
        <begin position="1"/>
        <end position="149"/>
    </location>
</feature>
<evidence type="ECO:0000313" key="2">
    <source>
        <dbReference type="EMBL" id="TWU54741.1"/>
    </source>
</evidence>
<gene>
    <name evidence="2" type="ORF">Poly51_34600</name>
</gene>
<comment type="caution">
    <text evidence="2">The sequence shown here is derived from an EMBL/GenBank/DDBJ whole genome shotgun (WGS) entry which is preliminary data.</text>
</comment>
<sequence>MTYGPFEPEMPPPPFVPPFDPPGSESPYVPEGSSTDDDGSSVDFGPRPPWWPEDFPWPPEPEEPTVIEPYPPIHVWPQLPPDHPYHVPPGHSAPDDLPPGHPGEYYPGMPPDPVVHSVQPDEESSNDGGSTEVSITPSIDRSKTTTKPIHPSRLNAGFCRFWTESTSSLLKPTRLDRFGTRRGKTATPLSKTNTKKTWGEQLDVRTTRGCRRCIDHLRSAFRTKG</sequence>